<dbReference type="Gene3D" id="3.40.50.300">
    <property type="entry name" value="P-loop containing nucleotide triphosphate hydrolases"/>
    <property type="match status" value="3"/>
</dbReference>
<dbReference type="InterPro" id="IPR002182">
    <property type="entry name" value="NB-ARC"/>
</dbReference>
<feature type="domain" description="Disease resistance protein winged helix" evidence="7">
    <location>
        <begin position="403"/>
        <end position="477"/>
    </location>
</feature>
<dbReference type="GO" id="GO:0098542">
    <property type="term" value="P:defense response to other organism"/>
    <property type="evidence" value="ECO:0007669"/>
    <property type="project" value="TreeGrafter"/>
</dbReference>
<dbReference type="Gene3D" id="1.20.5.4130">
    <property type="match status" value="2"/>
</dbReference>
<dbReference type="InterPro" id="IPR042197">
    <property type="entry name" value="Apaf_helical"/>
</dbReference>
<proteinExistence type="predicted"/>
<dbReference type="CDD" id="cd14798">
    <property type="entry name" value="RX-CC_like"/>
    <property type="match status" value="2"/>
</dbReference>
<feature type="domain" description="NB-ARC" evidence="5">
    <location>
        <begin position="1986"/>
        <end position="2087"/>
    </location>
</feature>
<dbReference type="FunFam" id="1.10.10.10:FF:000322">
    <property type="entry name" value="Probable disease resistance protein At1g63360"/>
    <property type="match status" value="3"/>
</dbReference>
<evidence type="ECO:0000259" key="8">
    <source>
        <dbReference type="Pfam" id="PF23598"/>
    </source>
</evidence>
<feature type="domain" description="Disease resistance N-terminal" evidence="6">
    <location>
        <begin position="5"/>
        <end position="90"/>
    </location>
</feature>
<name>A0A8J5Y2I0_9ROSI</name>
<gene>
    <name evidence="9" type="ORF">CXB51_024927</name>
</gene>
<keyword evidence="4" id="KW-0175">Coiled coil</keyword>
<keyword evidence="1" id="KW-0677">Repeat</keyword>
<dbReference type="PRINTS" id="PR00364">
    <property type="entry name" value="DISEASERSIST"/>
</dbReference>
<evidence type="ECO:0000256" key="1">
    <source>
        <dbReference type="ARBA" id="ARBA00022737"/>
    </source>
</evidence>
<dbReference type="Pfam" id="PF00931">
    <property type="entry name" value="NB-ARC"/>
    <property type="match status" value="3"/>
</dbReference>
<dbReference type="SUPFAM" id="SSF52540">
    <property type="entry name" value="P-loop containing nucleoside triphosphate hydrolases"/>
    <property type="match status" value="3"/>
</dbReference>
<dbReference type="InterPro" id="IPR038005">
    <property type="entry name" value="RX-like_CC"/>
</dbReference>
<evidence type="ECO:0000259" key="5">
    <source>
        <dbReference type="Pfam" id="PF00931"/>
    </source>
</evidence>
<evidence type="ECO:0000256" key="3">
    <source>
        <dbReference type="ARBA" id="ARBA00022821"/>
    </source>
</evidence>
<dbReference type="InterPro" id="IPR058922">
    <property type="entry name" value="WHD_DRP"/>
</dbReference>
<accession>A0A8J5Y2I0</accession>
<dbReference type="EMBL" id="JAHUZN010000010">
    <property type="protein sequence ID" value="KAG8480198.1"/>
    <property type="molecule type" value="Genomic_DNA"/>
</dbReference>
<feature type="coiled-coil region" evidence="4">
    <location>
        <begin position="924"/>
        <end position="951"/>
    </location>
</feature>
<dbReference type="Pfam" id="PF14223">
    <property type="entry name" value="Retrotran_gag_2"/>
    <property type="match status" value="1"/>
</dbReference>
<dbReference type="FunFam" id="3.40.50.300:FF:001091">
    <property type="entry name" value="Probable disease resistance protein At1g61300"/>
    <property type="match status" value="2"/>
</dbReference>
<dbReference type="InterPro" id="IPR032675">
    <property type="entry name" value="LRR_dom_sf"/>
</dbReference>
<dbReference type="Pfam" id="PF23598">
    <property type="entry name" value="LRR_14"/>
    <property type="match status" value="2"/>
</dbReference>
<feature type="domain" description="Disease resistance R13L4/SHOC-2-like LRR" evidence="8">
    <location>
        <begin position="1476"/>
        <end position="1786"/>
    </location>
</feature>
<dbReference type="InterPro" id="IPR036388">
    <property type="entry name" value="WH-like_DNA-bd_sf"/>
</dbReference>
<dbReference type="InterPro" id="IPR044974">
    <property type="entry name" value="Disease_R_plants"/>
</dbReference>
<dbReference type="Pfam" id="PF18052">
    <property type="entry name" value="Rx_N"/>
    <property type="match status" value="2"/>
</dbReference>
<feature type="domain" description="Disease resistance protein winged helix" evidence="7">
    <location>
        <begin position="1335"/>
        <end position="1409"/>
    </location>
</feature>
<feature type="domain" description="NB-ARC" evidence="5">
    <location>
        <begin position="135"/>
        <end position="306"/>
    </location>
</feature>
<protein>
    <submittedName>
        <fullName evidence="9">Uncharacterized protein</fullName>
    </submittedName>
</protein>
<dbReference type="InterPro" id="IPR041118">
    <property type="entry name" value="Rx_N"/>
</dbReference>
<dbReference type="Proteomes" id="UP000701853">
    <property type="component" value="Chromosome 10"/>
</dbReference>
<dbReference type="PANTHER" id="PTHR23155">
    <property type="entry name" value="DISEASE RESISTANCE PROTEIN RP"/>
    <property type="match status" value="1"/>
</dbReference>
<dbReference type="InterPro" id="IPR055414">
    <property type="entry name" value="LRR_R13L4/SHOC2-like"/>
</dbReference>
<evidence type="ECO:0000256" key="4">
    <source>
        <dbReference type="SAM" id="Coils"/>
    </source>
</evidence>
<feature type="domain" description="Disease resistance N-terminal" evidence="6">
    <location>
        <begin position="905"/>
        <end position="990"/>
    </location>
</feature>
<evidence type="ECO:0000259" key="7">
    <source>
        <dbReference type="Pfam" id="PF23559"/>
    </source>
</evidence>
<dbReference type="PANTHER" id="PTHR23155:SF1193">
    <property type="entry name" value="DISEASE RESISTANCE PROTEIN RPP13-RELATED"/>
    <property type="match status" value="1"/>
</dbReference>
<evidence type="ECO:0000313" key="10">
    <source>
        <dbReference type="Proteomes" id="UP000701853"/>
    </source>
</evidence>
<dbReference type="Gene3D" id="1.10.10.10">
    <property type="entry name" value="Winged helix-like DNA-binding domain superfamily/Winged helix DNA-binding domain"/>
    <property type="match status" value="3"/>
</dbReference>
<dbReference type="Gene3D" id="3.80.10.10">
    <property type="entry name" value="Ribonuclease Inhibitor"/>
    <property type="match status" value="2"/>
</dbReference>
<reference evidence="9 10" key="1">
    <citation type="journal article" date="2021" name="bioRxiv">
        <title>The Gossypium anomalum genome as a resource for cotton improvement and evolutionary analysis of hybrid incompatibility.</title>
        <authorList>
            <person name="Grover C.E."/>
            <person name="Yuan D."/>
            <person name="Arick M.A."/>
            <person name="Miller E.R."/>
            <person name="Hu G."/>
            <person name="Peterson D.G."/>
            <person name="Wendel J.F."/>
            <person name="Udall J.A."/>
        </authorList>
    </citation>
    <scope>NUCLEOTIDE SEQUENCE [LARGE SCALE GENOMIC DNA]</scope>
    <source>
        <strain evidence="9">JFW-Udall</strain>
        <tissue evidence="9">Leaf</tissue>
    </source>
</reference>
<dbReference type="GO" id="GO:0043531">
    <property type="term" value="F:ADP binding"/>
    <property type="evidence" value="ECO:0007669"/>
    <property type="project" value="InterPro"/>
</dbReference>
<comment type="caution">
    <text evidence="9">The sequence shown here is derived from an EMBL/GenBank/DDBJ whole genome shotgun (WGS) entry which is preliminary data.</text>
</comment>
<dbReference type="InterPro" id="IPR027417">
    <property type="entry name" value="P-loop_NTPase"/>
</dbReference>
<feature type="domain" description="Disease resistance R13L4/SHOC-2-like LRR" evidence="8">
    <location>
        <begin position="531"/>
        <end position="869"/>
    </location>
</feature>
<dbReference type="Gene3D" id="1.10.8.430">
    <property type="entry name" value="Helical domain of apoptotic protease-activating factors"/>
    <property type="match status" value="3"/>
</dbReference>
<evidence type="ECO:0000259" key="6">
    <source>
        <dbReference type="Pfam" id="PF18052"/>
    </source>
</evidence>
<dbReference type="FunFam" id="1.10.8.430:FF:000003">
    <property type="entry name" value="Probable disease resistance protein At5g66910"/>
    <property type="match status" value="1"/>
</dbReference>
<keyword evidence="3" id="KW-0611">Plant defense</keyword>
<dbReference type="Pfam" id="PF23559">
    <property type="entry name" value="WHD_DRP"/>
    <property type="match status" value="3"/>
</dbReference>
<sequence length="2637" mass="305200">MAEAIVSLSVERISDLLIHEAVFLKDVKDQVESLKDELKRMQCFLEDVDRIPEQDKRLHNRVSENRNLAYDAEDVIDSFILKAAHQRGFHGIVKRFISIFTKPSHLHKIGVQVQQRLRTYSHVKEEDVVSLEVSTKEIMAKLMIEEDRLHAVVSVVGMGGIGKTTLARKVYNHVDVRRHFDFLAWVYISQQCKPRKVLLSVLMKVLSPSKDERELIEKLDENELWKRLFDALKEKRYLVVLDDIWRSEDWDILKPAFPRGRKGSKILFTTRNRNVALYADPCNTPMELSFLTDDGSWNLLCRNAFPLSETDSHIYSEELEKLGREMVRKCGGLPLAIVVLGKLLARKQSLDQWETVHKNIFHGRLKGFQQHDPQYGAVNRILVLSYNDLPYHLKPFFLYLAHYPEDWEISKKELIRLWIAEGFISPLLGSKEILMEDVGEQFLEDLIDRSLVQVWRRDSTGTKVKTCRIHDLFRDLCMEKAEEENFLKFIQPSLVENSGNSLDVTLVASVPRRIAIHPGKRDVHLKGGHPQLRSLLLIQEEVFINFHISNFKKFKLLRVLKLTRNVRKWHVLGEIGNLHHLRYLRLKCTGEMILPCAIGKLKNLHTLYLQCLSRSVVPKVVFKLERLRQFVMKGDAYPRIKSGFHWWQSFSSKNIETLKYMSVDEKLIENNEALRLPNIQCLGIIFKSSEDVKLILLFAIKLDRLRSLSMSLSDFLNDDKSSSFSNLDLEPLFQCRGLSKLKLIGPIKEYPHQSHHVLKFLPPSIVKLTLRFSELTHDPMGVLERLPCLTILNLQGFAYEGRKMICSANGFPQLDSLCMDYAKNLEEWEIEKGAMPRLRNLELRFILKLEMLPEGLMFITSLQELKLSAMSRSLEKRIQVKDGREGEDFYKFVESVLHRGMEEAIVSLAVERISDLLIHEAVFLKDVKDQVESLNAELKRMQCFLEDVDRKPEQDKRLHNRVSEIRDLAYDAEDIIDSFILKVGHQRGFHGIVKRFTSIFTKPYHLHKIGVQVKAIQTKLQDISKNLPAYEISGDGEGSSSIIKVQQRLRRTYSHVEEEDVVSLEVSTKDVMTMLMTEEDRPHAIVSIVGMGGPGKTTLARKVYNHVEVRHHFDFLAWVYISQQCRPREVLLSVLMKVLSSSKDERELIEKLDENEMWKRLFDALKEKRYLVVLDDIWRSEDWDILKPTFPRGRKGSKILFTTRNRNVALNADPCNTPMELSLLTNDESWNLLCRKAFPRSKMGSQCCSEEFEKLGKEMVKKCGGLPLAIVVLGGLLATKQSLAQWEMVHKNIHGHLKVLPHQDHQYGAVNRILVLSYNDLPYHLKPCFLYLGHYPEDWEISKSELIQLWIAEGFISPSLESKEILMEDVGEQFLEELIDRSLVQVWRRDYTGTKVKTCRIHDLLRDLCTKKAKEEKFLEIIQQSSAEFDVTLAKPMLRRISIHPSERKVHLKGEHPKLRSLLLPQDVELIEFFISKCKSFKFLRVLTLLRRNVIKWHVSVEIGNLQHLRYLKLGCYGEMILPQSIGRLKSLYTLYIKYETHIVIPYVVFKLERLRHIILKRTRWCERGFRWRLGFTSKNIETLKYIEVDHERLIENNVVLRLTNIQSLGLVFTRSEYVKPILILLTKLQRLRSLSFDILDNSILSYLDLEPLSQCHHLSKLRLMGGIEEVPNSSHHVLEFLPPNIVKLTLDSCNMSQDPMGVLEKLCHLRILYLSEAYNGRKMICSANGFPQLDFLQIGNLIKLEEWKIEEGAMPCLRRLELVNVNSLGMFPEGLRYITTLQEMSLVGLSSSLEERIKVKDEREGEDFYKVCHIPSIDFVKLLDSTSFEECSFTCRSLQRSHGALTLQMMKVGTFCVGKHSHGAKWVLNAAHKNLRSLEKRRNCCVGKLASNKTVIGSMGDGGFQGGFQGIVKRFTSICTKPSHLHKIGVQVKAIQTKLQNISKNLPAYEISRDGEGSSSILQQRLRRTYSHVEEEDVVSLEVSTKDVMTMLMTEEDRLHAVVSIVGMGGIGKTTLARKAYNHVDVRRHFDYMAWVYISQQCKPREVLLTVLMKILSPSKDERELFEKLEESELMKRLFDALKEKRKAFPRSKMGSQCCSQEFEKFGREMVKKCGGLPLAIVVLGSLLARKQSLDQWETVHKNLFHGHLKGLQQHDHQYGAVNRILVLSYNDLPYHLKPCFLYLAHYPEDWEISKKELIQLWIAEGLISPLLESEEILMEDVGEQFLEELIDRSLVQVWRRDFTGTKVKTCRIHDLFRDLCVEKAEEENFLKFIQKSENSLDVTLAASMPRRIAIHPGERGFHLKGKHRKLRSLLLMNQEKVFEVKMHNENNLAKGYWKVEEFTHFVPPMPFRFVVPNVVFELERLRQFVTKGDEYPEIERYFHWSLNFSSKNIETLKYMWVDKKLIENNEEIEKGTMSCLRRLELANIESLGILPEELMYITIIQELLIVGVDSSFKNRIKGIDGREGEDFYKVRHIPSIQTIGDEVLVYLTSARTSYDVWVAIEKKFATKSTVKLSSMRHALCSQKKGYLSVKEYLSKIKSMSDMLIVAGSSIPKQEHGRTVLEGLSVEYKSIRVVASATCVSFDLLTELLFDCEARELKFLTSVPIQANLASKQVHEGGDQEKGSDRYYQQSK</sequence>
<evidence type="ECO:0000313" key="9">
    <source>
        <dbReference type="EMBL" id="KAG8480198.1"/>
    </source>
</evidence>
<dbReference type="SUPFAM" id="SSF52058">
    <property type="entry name" value="L domain-like"/>
    <property type="match status" value="2"/>
</dbReference>
<feature type="domain" description="NB-ARC" evidence="5">
    <location>
        <begin position="1068"/>
        <end position="1241"/>
    </location>
</feature>
<evidence type="ECO:0000256" key="2">
    <source>
        <dbReference type="ARBA" id="ARBA00022741"/>
    </source>
</evidence>
<dbReference type="OrthoDB" id="646178at2759"/>
<keyword evidence="2" id="KW-0547">Nucleotide-binding</keyword>
<feature type="domain" description="Disease resistance protein winged helix" evidence="7">
    <location>
        <begin position="2188"/>
        <end position="2262"/>
    </location>
</feature>
<organism evidence="9 10">
    <name type="scientific">Gossypium anomalum</name>
    <dbReference type="NCBI Taxonomy" id="47600"/>
    <lineage>
        <taxon>Eukaryota</taxon>
        <taxon>Viridiplantae</taxon>
        <taxon>Streptophyta</taxon>
        <taxon>Embryophyta</taxon>
        <taxon>Tracheophyta</taxon>
        <taxon>Spermatophyta</taxon>
        <taxon>Magnoliopsida</taxon>
        <taxon>eudicotyledons</taxon>
        <taxon>Gunneridae</taxon>
        <taxon>Pentapetalae</taxon>
        <taxon>rosids</taxon>
        <taxon>malvids</taxon>
        <taxon>Malvales</taxon>
        <taxon>Malvaceae</taxon>
        <taxon>Malvoideae</taxon>
        <taxon>Gossypium</taxon>
    </lineage>
</organism>
<keyword evidence="10" id="KW-1185">Reference proteome</keyword>